<name>A0A3N1NSF6_9GAMM</name>
<organism evidence="2 3">
    <name type="scientific">Marinimicrobium koreense</name>
    <dbReference type="NCBI Taxonomy" id="306545"/>
    <lineage>
        <taxon>Bacteria</taxon>
        <taxon>Pseudomonadati</taxon>
        <taxon>Pseudomonadota</taxon>
        <taxon>Gammaproteobacteria</taxon>
        <taxon>Cellvibrionales</taxon>
        <taxon>Cellvibrionaceae</taxon>
        <taxon>Marinimicrobium</taxon>
    </lineage>
</organism>
<evidence type="ECO:0000256" key="1">
    <source>
        <dbReference type="SAM" id="Phobius"/>
    </source>
</evidence>
<evidence type="ECO:0000313" key="3">
    <source>
        <dbReference type="Proteomes" id="UP000273643"/>
    </source>
</evidence>
<dbReference type="Proteomes" id="UP000273643">
    <property type="component" value="Unassembled WGS sequence"/>
</dbReference>
<keyword evidence="3" id="KW-1185">Reference proteome</keyword>
<keyword evidence="1" id="KW-1133">Transmembrane helix</keyword>
<feature type="transmembrane region" description="Helical" evidence="1">
    <location>
        <begin position="99"/>
        <end position="119"/>
    </location>
</feature>
<keyword evidence="1" id="KW-0812">Transmembrane</keyword>
<feature type="transmembrane region" description="Helical" evidence="1">
    <location>
        <begin position="158"/>
        <end position="189"/>
    </location>
</feature>
<feature type="transmembrane region" description="Helical" evidence="1">
    <location>
        <begin position="125"/>
        <end position="146"/>
    </location>
</feature>
<keyword evidence="1" id="KW-0472">Membrane</keyword>
<dbReference type="EMBL" id="RJUK01000001">
    <property type="protein sequence ID" value="ROQ21782.1"/>
    <property type="molecule type" value="Genomic_DNA"/>
</dbReference>
<evidence type="ECO:0000313" key="2">
    <source>
        <dbReference type="EMBL" id="ROQ21782.1"/>
    </source>
</evidence>
<dbReference type="AlphaFoldDB" id="A0A3N1NSF6"/>
<sequence>MDVTMSSFDITDAYITSAIFTVWVLPLLGIALDKTVSRSEKQWWLIAALLVSWVAWFVFAVVRSNRRVTEVGSTPRSDSGVFDLLIMIFRKLSLFAFRYKWLITLIFICGGSVFVAPIGWPLLKIIGASLFTIAALFLLILINRATIQPVIDTGSGRYVGILFTLLVGLLIFTAIHTVLSALAVVAYWVI</sequence>
<dbReference type="RefSeq" id="WP_123638715.1">
    <property type="nucleotide sequence ID" value="NZ_RJUK01000001.1"/>
</dbReference>
<gene>
    <name evidence="2" type="ORF">EDC38_2410</name>
</gene>
<feature type="transmembrane region" description="Helical" evidence="1">
    <location>
        <begin position="12"/>
        <end position="31"/>
    </location>
</feature>
<comment type="caution">
    <text evidence="2">The sequence shown here is derived from an EMBL/GenBank/DDBJ whole genome shotgun (WGS) entry which is preliminary data.</text>
</comment>
<accession>A0A3N1NSF6</accession>
<protein>
    <submittedName>
        <fullName evidence="2">Uncharacterized protein</fullName>
    </submittedName>
</protein>
<proteinExistence type="predicted"/>
<reference evidence="2 3" key="1">
    <citation type="submission" date="2018-11" db="EMBL/GenBank/DDBJ databases">
        <title>Genomic Encyclopedia of Type Strains, Phase IV (KMG-IV): sequencing the most valuable type-strain genomes for metagenomic binning, comparative biology and taxonomic classification.</title>
        <authorList>
            <person name="Goeker M."/>
        </authorList>
    </citation>
    <scope>NUCLEOTIDE SEQUENCE [LARGE SCALE GENOMIC DNA]</scope>
    <source>
        <strain evidence="2 3">DSM 16974</strain>
    </source>
</reference>
<feature type="transmembrane region" description="Helical" evidence="1">
    <location>
        <begin position="43"/>
        <end position="62"/>
    </location>
</feature>